<dbReference type="OrthoDB" id="9815130at2"/>
<evidence type="ECO:0000256" key="2">
    <source>
        <dbReference type="ARBA" id="ARBA00011245"/>
    </source>
</evidence>
<keyword evidence="15" id="KW-1185">Reference proteome</keyword>
<reference evidence="14 15" key="1">
    <citation type="submission" date="2019-08" db="EMBL/GenBank/DDBJ databases">
        <title>Highly reduced genomes of protist endosymbionts show evolutionary convergence.</title>
        <authorList>
            <person name="George E."/>
            <person name="Husnik F."/>
            <person name="Tashyreva D."/>
            <person name="Prokopchuk G."/>
            <person name="Horak A."/>
            <person name="Kwong W.K."/>
            <person name="Lukes J."/>
            <person name="Keeling P.J."/>
        </authorList>
    </citation>
    <scope>NUCLEOTIDE SEQUENCE [LARGE SCALE GENOMIC DNA]</scope>
    <source>
        <strain evidence="14">1604LC</strain>
    </source>
</reference>
<keyword evidence="4 10" id="KW-0479">Metal-binding</keyword>
<comment type="cofactor">
    <cofactor evidence="10">
        <name>Zn(2+)</name>
        <dbReference type="ChEBI" id="CHEBI:29105"/>
    </cofactor>
    <text evidence="10">Binds 1 zinc ion per subunit.</text>
</comment>
<keyword evidence="9 10" id="KW-0030">Aminoacyl-tRNA synthetase</keyword>
<dbReference type="Proteomes" id="UP000325004">
    <property type="component" value="Chromosome"/>
</dbReference>
<dbReference type="Gene3D" id="3.40.50.620">
    <property type="entry name" value="HUPs"/>
    <property type="match status" value="1"/>
</dbReference>
<feature type="compositionally biased region" description="Basic and acidic residues" evidence="11">
    <location>
        <begin position="397"/>
        <end position="406"/>
    </location>
</feature>
<evidence type="ECO:0000256" key="4">
    <source>
        <dbReference type="ARBA" id="ARBA00022723"/>
    </source>
</evidence>
<feature type="region of interest" description="Disordered" evidence="11">
    <location>
        <begin position="385"/>
        <end position="409"/>
    </location>
</feature>
<comment type="catalytic activity">
    <reaction evidence="10">
        <text>tRNA(Cys) + L-cysteine + ATP = L-cysteinyl-tRNA(Cys) + AMP + diphosphate</text>
        <dbReference type="Rhea" id="RHEA:17773"/>
        <dbReference type="Rhea" id="RHEA-COMP:9661"/>
        <dbReference type="Rhea" id="RHEA-COMP:9679"/>
        <dbReference type="ChEBI" id="CHEBI:30616"/>
        <dbReference type="ChEBI" id="CHEBI:33019"/>
        <dbReference type="ChEBI" id="CHEBI:35235"/>
        <dbReference type="ChEBI" id="CHEBI:78442"/>
        <dbReference type="ChEBI" id="CHEBI:78517"/>
        <dbReference type="ChEBI" id="CHEBI:456215"/>
        <dbReference type="EC" id="6.1.1.16"/>
    </reaction>
</comment>
<feature type="binding site" evidence="10">
    <location>
        <position position="52"/>
    </location>
    <ligand>
        <name>Zn(2+)</name>
        <dbReference type="ChEBI" id="CHEBI:29105"/>
    </ligand>
</feature>
<evidence type="ECO:0000256" key="10">
    <source>
        <dbReference type="HAMAP-Rule" id="MF_00041"/>
    </source>
</evidence>
<feature type="binding site" evidence="10">
    <location>
        <position position="257"/>
    </location>
    <ligand>
        <name>Zn(2+)</name>
        <dbReference type="ChEBI" id="CHEBI:29105"/>
    </ligand>
</feature>
<dbReference type="PANTHER" id="PTHR10890">
    <property type="entry name" value="CYSTEINYL-TRNA SYNTHETASE"/>
    <property type="match status" value="1"/>
</dbReference>
<name>A0A5C0UFA7_9PROT</name>
<dbReference type="GO" id="GO:0004817">
    <property type="term" value="F:cysteine-tRNA ligase activity"/>
    <property type="evidence" value="ECO:0007669"/>
    <property type="project" value="UniProtKB-UniRule"/>
</dbReference>
<comment type="similarity">
    <text evidence="1 10">Belongs to the class-I aminoacyl-tRNA synthetase family.</text>
</comment>
<dbReference type="InterPro" id="IPR024909">
    <property type="entry name" value="Cys-tRNA/MSH_ligase"/>
</dbReference>
<evidence type="ECO:0000256" key="8">
    <source>
        <dbReference type="ARBA" id="ARBA00022917"/>
    </source>
</evidence>
<dbReference type="Gene3D" id="1.20.120.1910">
    <property type="entry name" value="Cysteine-tRNA ligase, C-terminal anti-codon recognition domain"/>
    <property type="match status" value="1"/>
</dbReference>
<organism evidence="14 15">
    <name type="scientific">Candidatus Cytomitobacter primus</name>
    <dbReference type="NCBI Taxonomy" id="2066024"/>
    <lineage>
        <taxon>Bacteria</taxon>
        <taxon>Pseudomonadati</taxon>
        <taxon>Pseudomonadota</taxon>
        <taxon>Alphaproteobacteria</taxon>
        <taxon>Holosporales</taxon>
        <taxon>Holosporaceae</taxon>
        <taxon>Candidatus Cytomitobacter</taxon>
    </lineage>
</organism>
<evidence type="ECO:0000256" key="11">
    <source>
        <dbReference type="SAM" id="MobiDB-lite"/>
    </source>
</evidence>
<feature type="binding site" evidence="10">
    <location>
        <position position="228"/>
    </location>
    <ligand>
        <name>Zn(2+)</name>
        <dbReference type="ChEBI" id="CHEBI:29105"/>
    </ligand>
</feature>
<dbReference type="PANTHER" id="PTHR10890:SF3">
    <property type="entry name" value="CYSTEINE--TRNA LIGASE, CYTOPLASMIC"/>
    <property type="match status" value="1"/>
</dbReference>
<dbReference type="InterPro" id="IPR056411">
    <property type="entry name" value="CysS_C"/>
</dbReference>
<evidence type="ECO:0000256" key="9">
    <source>
        <dbReference type="ARBA" id="ARBA00023146"/>
    </source>
</evidence>
<evidence type="ECO:0000259" key="13">
    <source>
        <dbReference type="Pfam" id="PF23493"/>
    </source>
</evidence>
<keyword evidence="10" id="KW-0963">Cytoplasm</keyword>
<dbReference type="GO" id="GO:0005829">
    <property type="term" value="C:cytosol"/>
    <property type="evidence" value="ECO:0007669"/>
    <property type="project" value="TreeGrafter"/>
</dbReference>
<dbReference type="PRINTS" id="PR00983">
    <property type="entry name" value="TRNASYNTHCYS"/>
</dbReference>
<protein>
    <recommendedName>
        <fullName evidence="10">Cysteine--tRNA ligase</fullName>
        <ecNumber evidence="10">6.1.1.16</ecNumber>
    </recommendedName>
    <alternativeName>
        <fullName evidence="10">Cysteinyl-tRNA synthetase</fullName>
        <shortName evidence="10">CysRS</shortName>
    </alternativeName>
</protein>
<keyword evidence="7 10" id="KW-0067">ATP-binding</keyword>
<dbReference type="InterPro" id="IPR032678">
    <property type="entry name" value="tRNA-synt_1_cat_dom"/>
</dbReference>
<evidence type="ECO:0000256" key="7">
    <source>
        <dbReference type="ARBA" id="ARBA00022840"/>
    </source>
</evidence>
<feature type="short sequence motif" description="'KMSKS' region" evidence="10">
    <location>
        <begin position="285"/>
        <end position="289"/>
    </location>
</feature>
<dbReference type="RefSeq" id="WP_148971516.1">
    <property type="nucleotide sequence ID" value="NZ_CP043316.1"/>
</dbReference>
<keyword evidence="6 10" id="KW-0862">Zinc</keyword>
<dbReference type="SUPFAM" id="SSF52374">
    <property type="entry name" value="Nucleotidylyl transferase"/>
    <property type="match status" value="1"/>
</dbReference>
<dbReference type="GO" id="GO:0006423">
    <property type="term" value="P:cysteinyl-tRNA aminoacylation"/>
    <property type="evidence" value="ECO:0007669"/>
    <property type="project" value="UniProtKB-UniRule"/>
</dbReference>
<dbReference type="Pfam" id="PF01406">
    <property type="entry name" value="tRNA-synt_1e"/>
    <property type="match status" value="1"/>
</dbReference>
<dbReference type="KEGG" id="cpri:FZC34_00495"/>
<feature type="binding site" evidence="10">
    <location>
        <position position="253"/>
    </location>
    <ligand>
        <name>Zn(2+)</name>
        <dbReference type="ChEBI" id="CHEBI:29105"/>
    </ligand>
</feature>
<dbReference type="InterPro" id="IPR015803">
    <property type="entry name" value="Cys-tRNA-ligase"/>
</dbReference>
<feature type="domain" description="Cysteinyl-tRNA ligase anticodon binding" evidence="13">
    <location>
        <begin position="480"/>
        <end position="522"/>
    </location>
</feature>
<dbReference type="HAMAP" id="MF_00041">
    <property type="entry name" value="Cys_tRNA_synth"/>
    <property type="match status" value="1"/>
</dbReference>
<dbReference type="NCBIfam" id="TIGR00435">
    <property type="entry name" value="cysS"/>
    <property type="match status" value="1"/>
</dbReference>
<dbReference type="GO" id="GO:0008270">
    <property type="term" value="F:zinc ion binding"/>
    <property type="evidence" value="ECO:0007669"/>
    <property type="project" value="UniProtKB-UniRule"/>
</dbReference>
<dbReference type="InterPro" id="IPR009080">
    <property type="entry name" value="tRNAsynth_Ia_anticodon-bd"/>
</dbReference>
<accession>A0A5C0UFA7</accession>
<evidence type="ECO:0000256" key="5">
    <source>
        <dbReference type="ARBA" id="ARBA00022741"/>
    </source>
</evidence>
<evidence type="ECO:0000256" key="3">
    <source>
        <dbReference type="ARBA" id="ARBA00022598"/>
    </source>
</evidence>
<dbReference type="SUPFAM" id="SSF47323">
    <property type="entry name" value="Anticodon-binding domain of a subclass of class I aminoacyl-tRNA synthetases"/>
    <property type="match status" value="1"/>
</dbReference>
<comment type="subcellular location">
    <subcellularLocation>
        <location evidence="10">Cytoplasm</location>
    </subcellularLocation>
</comment>
<feature type="short sequence motif" description="'HIGH' region" evidence="10">
    <location>
        <begin position="54"/>
        <end position="64"/>
    </location>
</feature>
<evidence type="ECO:0000313" key="15">
    <source>
        <dbReference type="Proteomes" id="UP000325004"/>
    </source>
</evidence>
<keyword evidence="3 10" id="KW-0436">Ligase</keyword>
<proteinExistence type="inferred from homology"/>
<keyword evidence="5 10" id="KW-0547">Nucleotide-binding</keyword>
<sequence>MVRFGNEFNGVFNNGVSKKMSLNNQISFFNSLALKKEKFIPNDENNIKIYACGPTIYKSPHIGNFRSFVVFDVLFRFLSSKYPKVTYVRNITDIDDKIIHEAKVRNIAYSDLTAEVYENFKSDSVKLNILNPTYEPRATDYIKNMIRDIEKLVENGFAYVKDNHVIFDTTKYDKYRDFCKNMCSESGSRIALTDLKKHENDFVLWKPSSDVFWDSPWGNGRPGWHIECTSMSKEILGFPFDIHCGGQDLIFPHHTNERAQGWGLCNKECATYWMHNHFVNIDNNKMSKSANNQFDLAFLTKNYDPMAIRIFLLMSHYRHPLNWSESGLKEASNIYAKWKKNLFDVIPLDKENALYKRDLDNVNDSNTDAQNKLYDSFSDNEASAIDASGQGSSDGSKGNDDNKLNSDNEDGIEILDSVSDALSDDLNTPLAIKKISEAIKIGHNMQNILKSCAILGITFVNKENSNDQNGNVSSLDLDLINSLVQKREIARKNKDYNKSDEIRDELTKIGIKLEDTKDGVKWYEG</sequence>
<evidence type="ECO:0000256" key="6">
    <source>
        <dbReference type="ARBA" id="ARBA00022833"/>
    </source>
</evidence>
<dbReference type="Pfam" id="PF23493">
    <property type="entry name" value="CysS_C"/>
    <property type="match status" value="1"/>
</dbReference>
<dbReference type="EMBL" id="CP043316">
    <property type="protein sequence ID" value="QEK38400.1"/>
    <property type="molecule type" value="Genomic_DNA"/>
</dbReference>
<evidence type="ECO:0000313" key="14">
    <source>
        <dbReference type="EMBL" id="QEK38400.1"/>
    </source>
</evidence>
<dbReference type="EC" id="6.1.1.16" evidence="10"/>
<dbReference type="InterPro" id="IPR014729">
    <property type="entry name" value="Rossmann-like_a/b/a_fold"/>
</dbReference>
<comment type="subunit">
    <text evidence="2 10">Monomer.</text>
</comment>
<dbReference type="CDD" id="cd00672">
    <property type="entry name" value="CysRS_core"/>
    <property type="match status" value="1"/>
</dbReference>
<keyword evidence="8 10" id="KW-0648">Protein biosynthesis</keyword>
<feature type="binding site" evidence="10">
    <location>
        <position position="288"/>
    </location>
    <ligand>
        <name>ATP</name>
        <dbReference type="ChEBI" id="CHEBI:30616"/>
    </ligand>
</feature>
<gene>
    <name evidence="10" type="primary">cysS</name>
    <name evidence="14" type="ORF">FZC34_00495</name>
</gene>
<evidence type="ECO:0000256" key="1">
    <source>
        <dbReference type="ARBA" id="ARBA00005594"/>
    </source>
</evidence>
<dbReference type="GO" id="GO:0005524">
    <property type="term" value="F:ATP binding"/>
    <property type="evidence" value="ECO:0007669"/>
    <property type="project" value="UniProtKB-UniRule"/>
</dbReference>
<dbReference type="AlphaFoldDB" id="A0A5C0UFA7"/>
<feature type="domain" description="tRNA synthetases class I catalytic" evidence="12">
    <location>
        <begin position="41"/>
        <end position="332"/>
    </location>
</feature>
<evidence type="ECO:0000259" key="12">
    <source>
        <dbReference type="Pfam" id="PF01406"/>
    </source>
</evidence>